<comment type="subunit">
    <text evidence="2 7">Heterohexamer of two alpha and four beta subunits.</text>
</comment>
<evidence type="ECO:0000313" key="9">
    <source>
        <dbReference type="EMBL" id="WOF15759.1"/>
    </source>
</evidence>
<organism evidence="9 10">
    <name type="scientific">Methanochimaera problematica</name>
    <dbReference type="NCBI Taxonomy" id="2609417"/>
    <lineage>
        <taxon>Archaea</taxon>
        <taxon>Methanobacteriati</taxon>
        <taxon>Methanobacteriota</taxon>
        <taxon>Stenosarchaea group</taxon>
        <taxon>Methanomicrobia</taxon>
        <taxon>Methanomicrobiales</taxon>
        <taxon>Methanomicrobiaceae</taxon>
        <taxon>Methanochimaera</taxon>
    </lineage>
</organism>
<dbReference type="Gene3D" id="1.10.287.370">
    <property type="match status" value="1"/>
</dbReference>
<dbReference type="PANTHER" id="PTHR12674:SF2">
    <property type="entry name" value="PREFOLDIN SUBUNIT 5"/>
    <property type="match status" value="1"/>
</dbReference>
<dbReference type="Proteomes" id="UP001301797">
    <property type="component" value="Chromosome"/>
</dbReference>
<keyword evidence="7" id="KW-0963">Cytoplasm</keyword>
<dbReference type="GO" id="GO:0005737">
    <property type="term" value="C:cytoplasm"/>
    <property type="evidence" value="ECO:0007669"/>
    <property type="project" value="UniProtKB-SubCell"/>
</dbReference>
<dbReference type="PANTHER" id="PTHR12674">
    <property type="entry name" value="PREFOLDIN SUBUNIT 5"/>
    <property type="match status" value="1"/>
</dbReference>
<reference evidence="9 10" key="1">
    <citation type="submission" date="2019-09" db="EMBL/GenBank/DDBJ databases">
        <title>The complete genome of Methanoplanus sp. FWC-SCC4.</title>
        <authorList>
            <person name="Chen S.-C."/>
            <person name="Zhou Y.-Z."/>
            <person name="Lai M.-C."/>
        </authorList>
    </citation>
    <scope>NUCLEOTIDE SEQUENCE [LARGE SCALE GENOMIC DNA]</scope>
    <source>
        <strain evidence="9 10">FWC-SCC4</strain>
    </source>
</reference>
<feature type="coiled-coil region" evidence="8">
    <location>
        <begin position="107"/>
        <end position="141"/>
    </location>
</feature>
<feature type="coiled-coil region" evidence="8">
    <location>
        <begin position="13"/>
        <end position="40"/>
    </location>
</feature>
<accession>A0AA97FB74</accession>
<gene>
    <name evidence="7 9" type="primary">pfdA</name>
    <name evidence="9" type="ORF">F1737_03155</name>
</gene>
<dbReference type="Pfam" id="PF02996">
    <property type="entry name" value="Prefoldin"/>
    <property type="match status" value="1"/>
</dbReference>
<evidence type="ECO:0000256" key="8">
    <source>
        <dbReference type="SAM" id="Coils"/>
    </source>
</evidence>
<evidence type="ECO:0000313" key="10">
    <source>
        <dbReference type="Proteomes" id="UP001301797"/>
    </source>
</evidence>
<dbReference type="InterPro" id="IPR009053">
    <property type="entry name" value="Prefoldin"/>
</dbReference>
<dbReference type="NCBIfam" id="TIGR00293">
    <property type="entry name" value="prefoldin subunit alpha"/>
    <property type="match status" value="1"/>
</dbReference>
<evidence type="ECO:0000256" key="4">
    <source>
        <dbReference type="ARBA" id="ARBA00025077"/>
    </source>
</evidence>
<dbReference type="SUPFAM" id="SSF46579">
    <property type="entry name" value="Prefoldin"/>
    <property type="match status" value="1"/>
</dbReference>
<dbReference type="InterPro" id="IPR004127">
    <property type="entry name" value="Prefoldin_subunit_alpha"/>
</dbReference>
<dbReference type="InterPro" id="IPR011599">
    <property type="entry name" value="PFD_alpha_archaea"/>
</dbReference>
<evidence type="ECO:0000256" key="6">
    <source>
        <dbReference type="ARBA" id="ARBA00044231"/>
    </source>
</evidence>
<comment type="similarity">
    <text evidence="7">Belongs to the prefoldin alpha subunit family.</text>
</comment>
<keyword evidence="8" id="KW-0175">Coiled coil</keyword>
<comment type="function">
    <text evidence="4 7">Molecular chaperone capable of stabilizing a range of proteins. Seems to fulfill an ATP-independent, HSP70-like function in archaeal de novo protein folding.</text>
</comment>
<evidence type="ECO:0000256" key="2">
    <source>
        <dbReference type="ARBA" id="ARBA00011716"/>
    </source>
</evidence>
<keyword evidence="3 7" id="KW-0143">Chaperone</keyword>
<sequence>MVSNVENVDPREVQMLQQYLNEFSQEIEAYSAQLQMLEQRRIESLTAVDTINTIKENPDNTVLLQIGGGASLKVKIVEADKTLLNIGSDVIVERNYDETSSYLKDRVKEMEALEKKITESISQLQKQAKEIAKKIESAYKQMQA</sequence>
<dbReference type="HAMAP" id="MF_00308">
    <property type="entry name" value="PfdA"/>
    <property type="match status" value="1"/>
</dbReference>
<evidence type="ECO:0000256" key="5">
    <source>
        <dbReference type="ARBA" id="ARBA00044156"/>
    </source>
</evidence>
<evidence type="ECO:0000256" key="7">
    <source>
        <dbReference type="HAMAP-Rule" id="MF_00308"/>
    </source>
</evidence>
<dbReference type="GO" id="GO:0051082">
    <property type="term" value="F:unfolded protein binding"/>
    <property type="evidence" value="ECO:0007669"/>
    <property type="project" value="UniProtKB-UniRule"/>
</dbReference>
<protein>
    <recommendedName>
        <fullName evidence="5 7">Prefoldin subunit alpha</fullName>
    </recommendedName>
    <alternativeName>
        <fullName evidence="6 7">GimC subunit alpha</fullName>
    </alternativeName>
</protein>
<keyword evidence="10" id="KW-1185">Reference proteome</keyword>
<dbReference type="GO" id="GO:0016272">
    <property type="term" value="C:prefoldin complex"/>
    <property type="evidence" value="ECO:0007669"/>
    <property type="project" value="UniProtKB-UniRule"/>
</dbReference>
<evidence type="ECO:0000256" key="3">
    <source>
        <dbReference type="ARBA" id="ARBA00023186"/>
    </source>
</evidence>
<dbReference type="AlphaFoldDB" id="A0AA97FB74"/>
<comment type="subcellular location">
    <subcellularLocation>
        <location evidence="7">Cytoplasm</location>
    </subcellularLocation>
</comment>
<name>A0AA97FB74_9EURY</name>
<evidence type="ECO:0000256" key="1">
    <source>
        <dbReference type="ARBA" id="ARBA00010048"/>
    </source>
</evidence>
<dbReference type="CDD" id="cd23160">
    <property type="entry name" value="Prefoldin_alpha_GimC"/>
    <property type="match status" value="1"/>
</dbReference>
<comment type="similarity">
    <text evidence="1">Belongs to the prefoldin subunit alpha family.</text>
</comment>
<dbReference type="KEGG" id="mefw:F1737_03155"/>
<dbReference type="EMBL" id="CP043875">
    <property type="protein sequence ID" value="WOF15759.1"/>
    <property type="molecule type" value="Genomic_DNA"/>
</dbReference>
<dbReference type="GO" id="GO:0006457">
    <property type="term" value="P:protein folding"/>
    <property type="evidence" value="ECO:0007669"/>
    <property type="project" value="UniProtKB-UniRule"/>
</dbReference>
<proteinExistence type="inferred from homology"/>